<evidence type="ECO:0000256" key="4">
    <source>
        <dbReference type="ARBA" id="ARBA00022806"/>
    </source>
</evidence>
<evidence type="ECO:0000313" key="10">
    <source>
        <dbReference type="EMBL" id="MFD1330305.1"/>
    </source>
</evidence>
<dbReference type="PANTHER" id="PTHR43788">
    <property type="entry name" value="DNA2/NAM7 HELICASE FAMILY MEMBER"/>
    <property type="match status" value="1"/>
</dbReference>
<feature type="region of interest" description="Disordered" evidence="7">
    <location>
        <begin position="57"/>
        <end position="85"/>
    </location>
</feature>
<dbReference type="Proteomes" id="UP001597173">
    <property type="component" value="Unassembled WGS sequence"/>
</dbReference>
<dbReference type="InterPro" id="IPR027417">
    <property type="entry name" value="P-loop_NTPase"/>
</dbReference>
<dbReference type="SUPFAM" id="SSF52540">
    <property type="entry name" value="P-loop containing nucleoside triphosphate hydrolases"/>
    <property type="match status" value="1"/>
</dbReference>
<evidence type="ECO:0000256" key="2">
    <source>
        <dbReference type="ARBA" id="ARBA00022741"/>
    </source>
</evidence>
<name>A0ABW3Z2D4_MYCRA</name>
<evidence type="ECO:0000313" key="11">
    <source>
        <dbReference type="Proteomes" id="UP001597173"/>
    </source>
</evidence>
<evidence type="ECO:0000256" key="6">
    <source>
        <dbReference type="SAM" id="Coils"/>
    </source>
</evidence>
<keyword evidence="3" id="KW-0378">Hydrolase</keyword>
<dbReference type="PANTHER" id="PTHR43788:SF8">
    <property type="entry name" value="DNA-BINDING PROTEIN SMUBP-2"/>
    <property type="match status" value="1"/>
</dbReference>
<dbReference type="Pfam" id="PF13087">
    <property type="entry name" value="AAA_12"/>
    <property type="match status" value="1"/>
</dbReference>
<proteinExistence type="inferred from homology"/>
<gene>
    <name evidence="10" type="ORF">ACFQ33_20660</name>
</gene>
<dbReference type="Pfam" id="PF13086">
    <property type="entry name" value="AAA_11"/>
    <property type="match status" value="1"/>
</dbReference>
<evidence type="ECO:0000256" key="5">
    <source>
        <dbReference type="ARBA" id="ARBA00022840"/>
    </source>
</evidence>
<reference evidence="11" key="1">
    <citation type="journal article" date="2019" name="Int. J. Syst. Evol. Microbiol.">
        <title>The Global Catalogue of Microorganisms (GCM) 10K type strain sequencing project: providing services to taxonomists for standard genome sequencing and annotation.</title>
        <authorList>
            <consortium name="The Broad Institute Genomics Platform"/>
            <consortium name="The Broad Institute Genome Sequencing Center for Infectious Disease"/>
            <person name="Wu L."/>
            <person name="Ma J."/>
        </authorList>
    </citation>
    <scope>NUCLEOTIDE SEQUENCE [LARGE SCALE GENOMIC DNA]</scope>
    <source>
        <strain evidence="11">CCUG 55609</strain>
    </source>
</reference>
<protein>
    <submittedName>
        <fullName evidence="10">AAA domain-containing protein</fullName>
    </submittedName>
</protein>
<sequence length="1165" mass="129359">MSKRPYLSKSIVELEAIYENSNQDDKTVRLITEELGFRTTQKAEALKKRIFSARSGRSQSDAIAATAKPKPTRPVSEPTRSKSTQLSFDVGAPTVRAQTPQSPPPAVQLPPVLNKASDILSAWTALEVLSPQGFKKETDIVPDRNCLAMFHNRDLPWEISQRSRPNKRLYFEVYLGTIAMAPALESLLKVYSDSRPERPSMKGFSPIASVILDKEGIPLEEDGSAAISSFAWGVPVALKGDLRKLGDWTRQERALTAAFREKLIQRNRDNEIIPLTKTHIQSVFKWLYNVLELSVLEVKEPYLAVKRYEWIGNKSPPEPNLMNSFYLEDLAEARALVEGNRVPRALSHYLGINTPSTRTDLFENTAGLRDLLQPSMTPIGRWPGDGRHPLALLQQAAVNATGSDRMSTGILGVNGPPGTGKTTLLRDVVAARVVERASVMATFDRPIQALEPTRTSVIRNGARLTIHRLDNRLKGFEMIVASTNNKAVENVSEELPSLGSIASDAVGLRYFQSVSDNVLKRDTWGVIAAVLGKSENRFLFSQEFWRNEENGFSTYLNHASGQPQYVTIPREDGPPIRRLRAVVERELPPRSAQEAASRWEVARGRFRKAKAAFEVRQADIQKVHAQMERLTEIAGQYQEAVGKRRAAEERISDLEGQLASVMELARKQKQDLDGAVGQLRQHESLRPGFFARLLKTSPFREWENRHRDLVASEKSKRDAMASLKLQADSLGIEIKRTKQAAGELATKVAELNIERANLEGLVGRATAMLGAAIPNADFFARPHDEIHLLNVWFDRNTNILRDKVFEEAVLLHRAFIDSAADRLRQNLAIFMESFGTRTLGSPEKDALIAEMWATFFLVVPLISTTFASVHRMFSRVPPETLGWLLVDEAGQAVPQAAVGAMMRTKRSIVVGDPLQIEPVVTLPNSFTEKVCGYFGVDPLRFNAPEASVQTLADAASVYCARFPSGSGYRDVGAPLLVHRRCNSPMFDISNEIAYANLMVQAKRLTPDNHTLGRSAWVDVVSQSSTDKWSPDEGAVLIDMLRKLRGGGHAPDFYVVTPFVIVQDNLRSEIVASGVLNGWVDDPSDWVFKRVGTVHTVQGREAGMVFFVLGAPLPSQTGARAWAGGRPNLLNVAVTRAKTTLYVIGNRANWRAAGHFATLDRFLPRN</sequence>
<feature type="coiled-coil region" evidence="6">
    <location>
        <begin position="637"/>
        <end position="671"/>
    </location>
</feature>
<comment type="caution">
    <text evidence="10">The sequence shown here is derived from an EMBL/GenBank/DDBJ whole genome shotgun (WGS) entry which is preliminary data.</text>
</comment>
<comment type="similarity">
    <text evidence="1">Belongs to the DNA2/NAM7 helicase family.</text>
</comment>
<evidence type="ECO:0000259" key="9">
    <source>
        <dbReference type="Pfam" id="PF13087"/>
    </source>
</evidence>
<keyword evidence="2" id="KW-0547">Nucleotide-binding</keyword>
<dbReference type="InterPro" id="IPR050534">
    <property type="entry name" value="Coronavir_polyprotein_1ab"/>
</dbReference>
<accession>A0ABW3Z2D4</accession>
<keyword evidence="11" id="KW-1185">Reference proteome</keyword>
<dbReference type="InterPro" id="IPR041679">
    <property type="entry name" value="DNA2/NAM7-like_C"/>
</dbReference>
<evidence type="ECO:0000256" key="1">
    <source>
        <dbReference type="ARBA" id="ARBA00007913"/>
    </source>
</evidence>
<dbReference type="Gene3D" id="3.40.50.300">
    <property type="entry name" value="P-loop containing nucleotide triphosphate hydrolases"/>
    <property type="match status" value="2"/>
</dbReference>
<dbReference type="RefSeq" id="WP_374841233.1">
    <property type="nucleotide sequence ID" value="NZ_JBHEEW010000020.1"/>
</dbReference>
<evidence type="ECO:0000256" key="7">
    <source>
        <dbReference type="SAM" id="MobiDB-lite"/>
    </source>
</evidence>
<keyword evidence="6" id="KW-0175">Coiled coil</keyword>
<feature type="domain" description="DNA2/NAM7 helicase helicase" evidence="8">
    <location>
        <begin position="861"/>
        <end position="920"/>
    </location>
</feature>
<feature type="domain" description="DNA2/NAM7 helicase-like C-terminal" evidence="9">
    <location>
        <begin position="1017"/>
        <end position="1146"/>
    </location>
</feature>
<keyword evidence="4" id="KW-0347">Helicase</keyword>
<keyword evidence="5" id="KW-0067">ATP-binding</keyword>
<evidence type="ECO:0000256" key="3">
    <source>
        <dbReference type="ARBA" id="ARBA00022801"/>
    </source>
</evidence>
<dbReference type="InterPro" id="IPR041677">
    <property type="entry name" value="DNA2/NAM7_AAA_11"/>
</dbReference>
<organism evidence="10 11">
    <name type="scientific">Mycoplana ramosa</name>
    <name type="common">Mycoplana bullata</name>
    <dbReference type="NCBI Taxonomy" id="40837"/>
    <lineage>
        <taxon>Bacteria</taxon>
        <taxon>Pseudomonadati</taxon>
        <taxon>Pseudomonadota</taxon>
        <taxon>Alphaproteobacteria</taxon>
        <taxon>Hyphomicrobiales</taxon>
        <taxon>Rhizobiaceae</taxon>
        <taxon>Mycoplana</taxon>
    </lineage>
</organism>
<dbReference type="EMBL" id="JBHTNF010000022">
    <property type="protein sequence ID" value="MFD1330305.1"/>
    <property type="molecule type" value="Genomic_DNA"/>
</dbReference>
<evidence type="ECO:0000259" key="8">
    <source>
        <dbReference type="Pfam" id="PF13086"/>
    </source>
</evidence>